<keyword evidence="9" id="KW-1185">Reference proteome</keyword>
<evidence type="ECO:0000256" key="2">
    <source>
        <dbReference type="ARBA" id="ARBA00022723"/>
    </source>
</evidence>
<keyword evidence="2" id="KW-0479">Metal-binding</keyword>
<dbReference type="GO" id="GO:0051537">
    <property type="term" value="F:2 iron, 2 sulfur cluster binding"/>
    <property type="evidence" value="ECO:0007669"/>
    <property type="project" value="UniProtKB-KW"/>
</dbReference>
<keyword evidence="4" id="KW-0411">Iron-sulfur</keyword>
<evidence type="ECO:0000256" key="3">
    <source>
        <dbReference type="ARBA" id="ARBA00023004"/>
    </source>
</evidence>
<gene>
    <name evidence="6" type="ORF">IFDJLNFL_3343</name>
    <name evidence="7" type="ORF">MTDSW087_03602</name>
</gene>
<dbReference type="InterPro" id="IPR017941">
    <property type="entry name" value="Rieske_2Fe-2S"/>
</dbReference>
<evidence type="ECO:0000313" key="7">
    <source>
        <dbReference type="EMBL" id="VUF13894.1"/>
    </source>
</evidence>
<dbReference type="AlphaFoldDB" id="A0A564G189"/>
<sequence length="134" mass="13868">MPSSPIRMCGKPISAAEAARPARIRLGPPDLLGDRDLMPVAAGGLHLVLVRHGNGLVAAERACPHEGADLALGRCAAGRLLCPRHLASFDLDTGAVSPGWSFRPLHVVPVEVAEDGLWITPSQMEDADGGAGAP</sequence>
<dbReference type="EMBL" id="CABFVH010000025">
    <property type="protein sequence ID" value="VUF13894.1"/>
    <property type="molecule type" value="Genomic_DNA"/>
</dbReference>
<name>A0A564G189_9HYPH</name>
<evidence type="ECO:0000256" key="1">
    <source>
        <dbReference type="ARBA" id="ARBA00022714"/>
    </source>
</evidence>
<accession>A0A564G189</accession>
<dbReference type="EMBL" id="BPQI01000100">
    <property type="protein sequence ID" value="GJD57442.1"/>
    <property type="molecule type" value="Genomic_DNA"/>
</dbReference>
<dbReference type="PROSITE" id="PS51296">
    <property type="entry name" value="RIESKE"/>
    <property type="match status" value="1"/>
</dbReference>
<dbReference type="GO" id="GO:0046872">
    <property type="term" value="F:metal ion binding"/>
    <property type="evidence" value="ECO:0007669"/>
    <property type="project" value="UniProtKB-KW"/>
</dbReference>
<organism evidence="7 8">
    <name type="scientific">Methylobacterium dankookense</name>
    <dbReference type="NCBI Taxonomy" id="560405"/>
    <lineage>
        <taxon>Bacteria</taxon>
        <taxon>Pseudomonadati</taxon>
        <taxon>Pseudomonadota</taxon>
        <taxon>Alphaproteobacteria</taxon>
        <taxon>Hyphomicrobiales</taxon>
        <taxon>Methylobacteriaceae</taxon>
        <taxon>Methylobacterium</taxon>
    </lineage>
</organism>
<keyword evidence="1" id="KW-0001">2Fe-2S</keyword>
<reference evidence="6" key="2">
    <citation type="journal article" date="2021" name="Front. Microbiol.">
        <title>Comprehensive Comparative Genomics and Phenotyping of Methylobacterium Species.</title>
        <authorList>
            <person name="Alessa O."/>
            <person name="Ogura Y."/>
            <person name="Fujitani Y."/>
            <person name="Takami H."/>
            <person name="Hayashi T."/>
            <person name="Sahin N."/>
            <person name="Tani A."/>
        </authorList>
    </citation>
    <scope>NUCLEOTIDE SEQUENCE</scope>
    <source>
        <strain evidence="6">DSM 22415</strain>
    </source>
</reference>
<feature type="domain" description="Rieske" evidence="5">
    <location>
        <begin position="23"/>
        <end position="119"/>
    </location>
</feature>
<dbReference type="Proteomes" id="UP000401717">
    <property type="component" value="Unassembled WGS sequence"/>
</dbReference>
<dbReference type="Gene3D" id="2.102.10.10">
    <property type="entry name" value="Rieske [2Fe-2S] iron-sulphur domain"/>
    <property type="match status" value="1"/>
</dbReference>
<proteinExistence type="predicted"/>
<dbReference type="Pfam" id="PF00355">
    <property type="entry name" value="Rieske"/>
    <property type="match status" value="1"/>
</dbReference>
<evidence type="ECO:0000313" key="6">
    <source>
        <dbReference type="EMBL" id="GJD57442.1"/>
    </source>
</evidence>
<dbReference type="CDD" id="cd03467">
    <property type="entry name" value="Rieske"/>
    <property type="match status" value="1"/>
</dbReference>
<dbReference type="InterPro" id="IPR036922">
    <property type="entry name" value="Rieske_2Fe-2S_sf"/>
</dbReference>
<evidence type="ECO:0000313" key="8">
    <source>
        <dbReference type="Proteomes" id="UP000401717"/>
    </source>
</evidence>
<protein>
    <recommendedName>
        <fullName evidence="5">Rieske domain-containing protein</fullName>
    </recommendedName>
</protein>
<dbReference type="Proteomes" id="UP001055303">
    <property type="component" value="Unassembled WGS sequence"/>
</dbReference>
<evidence type="ECO:0000313" key="9">
    <source>
        <dbReference type="Proteomes" id="UP001055303"/>
    </source>
</evidence>
<reference evidence="7 8" key="1">
    <citation type="submission" date="2019-06" db="EMBL/GenBank/DDBJ databases">
        <authorList>
            <person name="Rodrigo-Torres L."/>
            <person name="Arahal R. D."/>
            <person name="Lucena T."/>
        </authorList>
    </citation>
    <scope>NUCLEOTIDE SEQUENCE [LARGE SCALE GENOMIC DNA]</scope>
    <source>
        <strain evidence="7 8">SW08-7</strain>
    </source>
</reference>
<dbReference type="SUPFAM" id="SSF50022">
    <property type="entry name" value="ISP domain"/>
    <property type="match status" value="1"/>
</dbReference>
<evidence type="ECO:0000259" key="5">
    <source>
        <dbReference type="PROSITE" id="PS51296"/>
    </source>
</evidence>
<evidence type="ECO:0000256" key="4">
    <source>
        <dbReference type="ARBA" id="ARBA00023014"/>
    </source>
</evidence>
<keyword evidence="3" id="KW-0408">Iron</keyword>
<reference evidence="6" key="3">
    <citation type="submission" date="2021-08" db="EMBL/GenBank/DDBJ databases">
        <authorList>
            <person name="Tani A."/>
            <person name="Ola A."/>
            <person name="Ogura Y."/>
            <person name="Katsura K."/>
            <person name="Hayashi T."/>
        </authorList>
    </citation>
    <scope>NUCLEOTIDE SEQUENCE</scope>
    <source>
        <strain evidence="6">DSM 22415</strain>
    </source>
</reference>